<dbReference type="Proteomes" id="UP001432322">
    <property type="component" value="Unassembled WGS sequence"/>
</dbReference>
<feature type="region of interest" description="Disordered" evidence="1">
    <location>
        <begin position="212"/>
        <end position="235"/>
    </location>
</feature>
<organism evidence="3 4">
    <name type="scientific">Pristionchus fissidentatus</name>
    <dbReference type="NCBI Taxonomy" id="1538716"/>
    <lineage>
        <taxon>Eukaryota</taxon>
        <taxon>Metazoa</taxon>
        <taxon>Ecdysozoa</taxon>
        <taxon>Nematoda</taxon>
        <taxon>Chromadorea</taxon>
        <taxon>Rhabditida</taxon>
        <taxon>Rhabditina</taxon>
        <taxon>Diplogasteromorpha</taxon>
        <taxon>Diplogasteroidea</taxon>
        <taxon>Neodiplogasteridae</taxon>
        <taxon>Pristionchus</taxon>
    </lineage>
</organism>
<sequence length="235" mass="26165">LSLSLSLSVTLAAATVMLRLICGRIGRMFTSLFAIFQRALCFANKRDNIGELPFHVKSAAAATRPEDRVPLMSMSDDEAPTFAAHPAAAAAAVYAPARAADSWGTQNWDQQVIVESKIEEFRRKKTEQSPAPQEESVDFFSDMTPTLTKPKARLPTTVRPQQQRRNLFEFSEGAAAAGEADLVILDDDDVLEDPAWGEANIDDLLDEHRQKRREERVAQHARRNEERRATRTGST</sequence>
<reference evidence="3" key="1">
    <citation type="submission" date="2023-10" db="EMBL/GenBank/DDBJ databases">
        <title>Genome assembly of Pristionchus species.</title>
        <authorList>
            <person name="Yoshida K."/>
            <person name="Sommer R.J."/>
        </authorList>
    </citation>
    <scope>NUCLEOTIDE SEQUENCE</scope>
    <source>
        <strain evidence="3">RS5133</strain>
    </source>
</reference>
<feature type="non-terminal residue" evidence="3">
    <location>
        <position position="1"/>
    </location>
</feature>
<keyword evidence="4" id="KW-1185">Reference proteome</keyword>
<dbReference type="EMBL" id="BTSY01000006">
    <property type="protein sequence ID" value="GMT34868.1"/>
    <property type="molecule type" value="Genomic_DNA"/>
</dbReference>
<evidence type="ECO:0000313" key="3">
    <source>
        <dbReference type="EMBL" id="GMT34868.1"/>
    </source>
</evidence>
<feature type="signal peptide" evidence="2">
    <location>
        <begin position="1"/>
        <end position="23"/>
    </location>
</feature>
<dbReference type="GO" id="GO:0030141">
    <property type="term" value="C:secretory granule"/>
    <property type="evidence" value="ECO:0007669"/>
    <property type="project" value="TreeGrafter"/>
</dbReference>
<accession>A0AAV5WW06</accession>
<dbReference type="InterPro" id="IPR017025">
    <property type="entry name" value="Cancer-assoc_antigen_RCAS1"/>
</dbReference>
<evidence type="ECO:0008006" key="5">
    <source>
        <dbReference type="Google" id="ProtNLM"/>
    </source>
</evidence>
<proteinExistence type="predicted"/>
<name>A0AAV5WW06_9BILA</name>
<dbReference type="AlphaFoldDB" id="A0AAV5WW06"/>
<keyword evidence="2" id="KW-0732">Signal</keyword>
<evidence type="ECO:0000256" key="2">
    <source>
        <dbReference type="SAM" id="SignalP"/>
    </source>
</evidence>
<protein>
    <recommendedName>
        <fullName evidence="5">Receptor-binding cancer antigen expressed on SiSo cells</fullName>
    </recommendedName>
</protein>
<feature type="compositionally biased region" description="Basic and acidic residues" evidence="1">
    <location>
        <begin position="212"/>
        <end position="229"/>
    </location>
</feature>
<comment type="caution">
    <text evidence="3">The sequence shown here is derived from an EMBL/GenBank/DDBJ whole genome shotgun (WGS) entry which is preliminary data.</text>
</comment>
<feature type="chain" id="PRO_5043394646" description="Receptor-binding cancer antigen expressed on SiSo cells" evidence="2">
    <location>
        <begin position="24"/>
        <end position="235"/>
    </location>
</feature>
<dbReference type="PANTHER" id="PTHR15208">
    <property type="entry name" value="RECEPTOR-BINDING CANCER ANTIGEN EXPRESSED ON SISO CELLS CANCER ASSOCIATED SURFACE ANTIGEN RCAS1 ESTROGEN RECEPTOR-BINDING FRAGMENT- ASSOCIATED GENE 9 PROTEIN"/>
    <property type="match status" value="1"/>
</dbReference>
<gene>
    <name evidence="3" type="ORF">PFISCL1PPCAC_26165</name>
</gene>
<evidence type="ECO:0000313" key="4">
    <source>
        <dbReference type="Proteomes" id="UP001432322"/>
    </source>
</evidence>
<evidence type="ECO:0000256" key="1">
    <source>
        <dbReference type="SAM" id="MobiDB-lite"/>
    </source>
</evidence>
<dbReference type="PANTHER" id="PTHR15208:SF2">
    <property type="entry name" value="RECEPTOR-BINDING CANCER ANTIGEN EXPRESSED ON SISO CELLS"/>
    <property type="match status" value="1"/>
</dbReference>